<name>A0A1I6HSF5_9FLAO</name>
<accession>A0A1I6HSF5</accession>
<gene>
    <name evidence="3" type="ORF">SAMN04488010_0697</name>
</gene>
<sequence length="341" mass="37362">MKKLPVFLMVFLCTITSSIAKTTDVLPEPENTFIGTWTIDVVGGGVAWLKVHEDQGVLDGELLWIGGSVLPISDVYLVNENTLIVTRTSDEKLKTTSGNERTHTRTWTMRITKINEAIAGTMTGPAWGKTGENISYFTGSRMPAVGHAPNLKALKYGKSIKLFNGKDLTGWRTIDPKSPNGFKVVNGTMQNNPVQPENGEHIYYGNLRTDQEFEDFNLKLEVNVPKGNNSGVYLKGLYEIQVVDSYGLELDSHNMGALYSRVTPSENAEKPAGEWQTLDITLVDRHVTVILNGKKIIDNAAVEGPTGGAISSDVFAPGPIYLQGDHGNVAYRNIVLTPIQK</sequence>
<dbReference type="GO" id="GO:0016787">
    <property type="term" value="F:hydrolase activity"/>
    <property type="evidence" value="ECO:0007669"/>
    <property type="project" value="InterPro"/>
</dbReference>
<feature type="signal peptide" evidence="1">
    <location>
        <begin position="1"/>
        <end position="20"/>
    </location>
</feature>
<protein>
    <recommendedName>
        <fullName evidence="2">3-keto-alpha-glucoside-1,2-lyase/3-keto-2-hydroxy-glucal hydratase domain-containing protein</fullName>
    </recommendedName>
</protein>
<proteinExistence type="predicted"/>
<dbReference type="Pfam" id="PF06439">
    <property type="entry name" value="3keto-disac_hyd"/>
    <property type="match status" value="1"/>
</dbReference>
<feature type="domain" description="3-keto-alpha-glucoside-1,2-lyase/3-keto-2-hydroxy-glucal hydratase" evidence="2">
    <location>
        <begin position="159"/>
        <end position="336"/>
    </location>
</feature>
<keyword evidence="1" id="KW-0732">Signal</keyword>
<evidence type="ECO:0000313" key="4">
    <source>
        <dbReference type="Proteomes" id="UP000199462"/>
    </source>
</evidence>
<dbReference type="AlphaFoldDB" id="A0A1I6HSF5"/>
<evidence type="ECO:0000259" key="2">
    <source>
        <dbReference type="Pfam" id="PF06439"/>
    </source>
</evidence>
<evidence type="ECO:0000313" key="3">
    <source>
        <dbReference type="EMBL" id="SFR57402.1"/>
    </source>
</evidence>
<organism evidence="3 4">
    <name type="scientific">Maribacter stanieri</name>
    <dbReference type="NCBI Taxonomy" id="440514"/>
    <lineage>
        <taxon>Bacteria</taxon>
        <taxon>Pseudomonadati</taxon>
        <taxon>Bacteroidota</taxon>
        <taxon>Flavobacteriia</taxon>
        <taxon>Flavobacteriales</taxon>
        <taxon>Flavobacteriaceae</taxon>
        <taxon>Maribacter</taxon>
    </lineage>
</organism>
<dbReference type="Proteomes" id="UP000199462">
    <property type="component" value="Unassembled WGS sequence"/>
</dbReference>
<dbReference type="EMBL" id="FOYX01000001">
    <property type="protein sequence ID" value="SFR57402.1"/>
    <property type="molecule type" value="Genomic_DNA"/>
</dbReference>
<dbReference type="RefSeq" id="WP_091901467.1">
    <property type="nucleotide sequence ID" value="NZ_FOYX01000001.1"/>
</dbReference>
<dbReference type="InterPro" id="IPR010496">
    <property type="entry name" value="AL/BT2_dom"/>
</dbReference>
<keyword evidence="4" id="KW-1185">Reference proteome</keyword>
<feature type="chain" id="PRO_5011607541" description="3-keto-alpha-glucoside-1,2-lyase/3-keto-2-hydroxy-glucal hydratase domain-containing protein" evidence="1">
    <location>
        <begin position="21"/>
        <end position="341"/>
    </location>
</feature>
<dbReference type="Gene3D" id="2.60.120.560">
    <property type="entry name" value="Exo-inulinase, domain 1"/>
    <property type="match status" value="1"/>
</dbReference>
<dbReference type="STRING" id="440514.SAMN04488010_0697"/>
<reference evidence="4" key="1">
    <citation type="submission" date="2016-10" db="EMBL/GenBank/DDBJ databases">
        <authorList>
            <person name="Varghese N."/>
            <person name="Submissions S."/>
        </authorList>
    </citation>
    <scope>NUCLEOTIDE SEQUENCE [LARGE SCALE GENOMIC DNA]</scope>
    <source>
        <strain evidence="4">DSM 19891</strain>
    </source>
</reference>
<evidence type="ECO:0000256" key="1">
    <source>
        <dbReference type="SAM" id="SignalP"/>
    </source>
</evidence>